<name>A0A1I7XCG8_HETBA</name>
<protein>
    <submittedName>
        <fullName evidence="2">Uncharacterized protein</fullName>
    </submittedName>
</protein>
<evidence type="ECO:0000313" key="1">
    <source>
        <dbReference type="Proteomes" id="UP000095283"/>
    </source>
</evidence>
<proteinExistence type="predicted"/>
<dbReference type="WBParaSite" id="Hba_15053">
    <property type="protein sequence ID" value="Hba_15053"/>
    <property type="gene ID" value="Hba_15053"/>
</dbReference>
<dbReference type="Proteomes" id="UP000095283">
    <property type="component" value="Unplaced"/>
</dbReference>
<keyword evidence="1" id="KW-1185">Reference proteome</keyword>
<accession>A0A1I7XCG8</accession>
<sequence>MKTLGKANVCPIFISASLISLQQKPNQRKFLRASKALREPLTTSG</sequence>
<dbReference type="AlphaFoldDB" id="A0A1I7XCG8"/>
<reference evidence="2" key="1">
    <citation type="submission" date="2016-11" db="UniProtKB">
        <authorList>
            <consortium name="WormBaseParasite"/>
        </authorList>
    </citation>
    <scope>IDENTIFICATION</scope>
</reference>
<evidence type="ECO:0000313" key="2">
    <source>
        <dbReference type="WBParaSite" id="Hba_15053"/>
    </source>
</evidence>
<organism evidence="1 2">
    <name type="scientific">Heterorhabditis bacteriophora</name>
    <name type="common">Entomopathogenic nematode worm</name>
    <dbReference type="NCBI Taxonomy" id="37862"/>
    <lineage>
        <taxon>Eukaryota</taxon>
        <taxon>Metazoa</taxon>
        <taxon>Ecdysozoa</taxon>
        <taxon>Nematoda</taxon>
        <taxon>Chromadorea</taxon>
        <taxon>Rhabditida</taxon>
        <taxon>Rhabditina</taxon>
        <taxon>Rhabditomorpha</taxon>
        <taxon>Strongyloidea</taxon>
        <taxon>Heterorhabditidae</taxon>
        <taxon>Heterorhabditis</taxon>
    </lineage>
</organism>